<organism evidence="3 4">
    <name type="scientific">Candidatus Daviesbacteria bacterium RIFCSPHIGHO2_12_FULL_43_11</name>
    <dbReference type="NCBI Taxonomy" id="1797780"/>
    <lineage>
        <taxon>Bacteria</taxon>
        <taxon>Candidatus Daviesiibacteriota</taxon>
    </lineage>
</organism>
<proteinExistence type="predicted"/>
<accession>A0A1F5K6Q6</accession>
<dbReference type="EMBL" id="MFDH01000010">
    <property type="protein sequence ID" value="OGE36653.1"/>
    <property type="molecule type" value="Genomic_DNA"/>
</dbReference>
<evidence type="ECO:0008006" key="5">
    <source>
        <dbReference type="Google" id="ProtNLM"/>
    </source>
</evidence>
<evidence type="ECO:0000313" key="3">
    <source>
        <dbReference type="EMBL" id="OGE36653.1"/>
    </source>
</evidence>
<dbReference type="InterPro" id="IPR034704">
    <property type="entry name" value="Ribosomal_bL28/bL31-like_sf"/>
</dbReference>
<keyword evidence="1" id="KW-0689">Ribosomal protein</keyword>
<dbReference type="Proteomes" id="UP000176405">
    <property type="component" value="Unassembled WGS sequence"/>
</dbReference>
<reference evidence="3 4" key="1">
    <citation type="journal article" date="2016" name="Nat. Commun.">
        <title>Thousands of microbial genomes shed light on interconnected biogeochemical processes in an aquifer system.</title>
        <authorList>
            <person name="Anantharaman K."/>
            <person name="Brown C.T."/>
            <person name="Hug L.A."/>
            <person name="Sharon I."/>
            <person name="Castelle C.J."/>
            <person name="Probst A.J."/>
            <person name="Thomas B.C."/>
            <person name="Singh A."/>
            <person name="Wilkins M.J."/>
            <person name="Karaoz U."/>
            <person name="Brodie E.L."/>
            <person name="Williams K.H."/>
            <person name="Hubbard S.S."/>
            <person name="Banfield J.F."/>
        </authorList>
    </citation>
    <scope>NUCLEOTIDE SEQUENCE [LARGE SCALE GENOMIC DNA]</scope>
</reference>
<evidence type="ECO:0000313" key="4">
    <source>
        <dbReference type="Proteomes" id="UP000176405"/>
    </source>
</evidence>
<dbReference type="GO" id="GO:1990904">
    <property type="term" value="C:ribonucleoprotein complex"/>
    <property type="evidence" value="ECO:0007669"/>
    <property type="project" value="UniProtKB-KW"/>
</dbReference>
<dbReference type="AlphaFoldDB" id="A0A1F5K6Q6"/>
<gene>
    <name evidence="3" type="ORF">A3E45_02680</name>
</gene>
<dbReference type="SUPFAM" id="SSF143800">
    <property type="entry name" value="L28p-like"/>
    <property type="match status" value="1"/>
</dbReference>
<sequence length="75" mass="8198">MCQKGVNTVAYSRHKKGSSGAGGNWALRAPIHKRLQKPNLHIFHGMKLCSKCLKTLKKTFVVKPKVAEVVATPTA</sequence>
<evidence type="ECO:0000256" key="1">
    <source>
        <dbReference type="ARBA" id="ARBA00022980"/>
    </source>
</evidence>
<protein>
    <recommendedName>
        <fullName evidence="5">50S ribosomal protein L28</fullName>
    </recommendedName>
</protein>
<keyword evidence="2" id="KW-0687">Ribonucleoprotein</keyword>
<dbReference type="GO" id="GO:0005840">
    <property type="term" value="C:ribosome"/>
    <property type="evidence" value="ECO:0007669"/>
    <property type="project" value="UniProtKB-KW"/>
</dbReference>
<comment type="caution">
    <text evidence="3">The sequence shown here is derived from an EMBL/GenBank/DDBJ whole genome shotgun (WGS) entry which is preliminary data.</text>
</comment>
<name>A0A1F5K6Q6_9BACT</name>
<evidence type="ECO:0000256" key="2">
    <source>
        <dbReference type="ARBA" id="ARBA00023274"/>
    </source>
</evidence>